<dbReference type="AlphaFoldDB" id="A0A9D1MWI0"/>
<proteinExistence type="predicted"/>
<dbReference type="EMBL" id="DVOC01000003">
    <property type="protein sequence ID" value="HIU90395.1"/>
    <property type="molecule type" value="Genomic_DNA"/>
</dbReference>
<protein>
    <submittedName>
        <fullName evidence="1">Uncharacterized protein</fullName>
    </submittedName>
</protein>
<comment type="caution">
    <text evidence="1">The sequence shown here is derived from an EMBL/GenBank/DDBJ whole genome shotgun (WGS) entry which is preliminary data.</text>
</comment>
<name>A0A9D1MWI0_9BACT</name>
<reference evidence="1" key="2">
    <citation type="journal article" date="2021" name="PeerJ">
        <title>Extensive microbial diversity within the chicken gut microbiome revealed by metagenomics and culture.</title>
        <authorList>
            <person name="Gilroy R."/>
            <person name="Ravi A."/>
            <person name="Getino M."/>
            <person name="Pursley I."/>
            <person name="Horton D.L."/>
            <person name="Alikhan N.F."/>
            <person name="Baker D."/>
            <person name="Gharbi K."/>
            <person name="Hall N."/>
            <person name="Watson M."/>
            <person name="Adriaenssens E.M."/>
            <person name="Foster-Nyarko E."/>
            <person name="Jarju S."/>
            <person name="Secka A."/>
            <person name="Antonio M."/>
            <person name="Oren A."/>
            <person name="Chaudhuri R.R."/>
            <person name="La Ragione R."/>
            <person name="Hildebrand F."/>
            <person name="Pallen M.J."/>
        </authorList>
    </citation>
    <scope>NUCLEOTIDE SEQUENCE</scope>
    <source>
        <strain evidence="1">ChiHjej12B11-7776</strain>
    </source>
</reference>
<dbReference type="Proteomes" id="UP000886852">
    <property type="component" value="Unassembled WGS sequence"/>
</dbReference>
<reference evidence="1" key="1">
    <citation type="submission" date="2020-10" db="EMBL/GenBank/DDBJ databases">
        <authorList>
            <person name="Gilroy R."/>
        </authorList>
    </citation>
    <scope>NUCLEOTIDE SEQUENCE</scope>
    <source>
        <strain evidence="1">ChiHjej12B11-7776</strain>
    </source>
</reference>
<gene>
    <name evidence="1" type="ORF">IAC72_00065</name>
</gene>
<accession>A0A9D1MWI0</accession>
<evidence type="ECO:0000313" key="1">
    <source>
        <dbReference type="EMBL" id="HIU90395.1"/>
    </source>
</evidence>
<sequence length="163" mass="17925">MIAIILCCIVLCGCDVNFPFKPHVADAKPSMHFTVYVFGAVQNEGYVTVAEGADYNALLAEAGALPQTAWPAFPFTLVTEDTSFLAVQYVEGGKTYPCVNANGPLVTLRLPVENVPDEAVDLIADYVERCGKVKNKEMLEEILGEYAQHSYKFFISEADYEDN</sequence>
<organism evidence="1 2">
    <name type="scientific">Candidatus Fimimonas merdipullorum</name>
    <dbReference type="NCBI Taxonomy" id="2840822"/>
    <lineage>
        <taxon>Bacteria</taxon>
        <taxon>Pseudomonadati</taxon>
        <taxon>Myxococcota</taxon>
        <taxon>Myxococcia</taxon>
        <taxon>Myxococcales</taxon>
        <taxon>Cystobacterineae</taxon>
        <taxon>Myxococcaceae</taxon>
        <taxon>Myxococcaceae incertae sedis</taxon>
        <taxon>Candidatus Fimimonas</taxon>
    </lineage>
</organism>
<evidence type="ECO:0000313" key="2">
    <source>
        <dbReference type="Proteomes" id="UP000886852"/>
    </source>
</evidence>